<reference evidence="4 5" key="1">
    <citation type="submission" date="2023-02" db="EMBL/GenBank/DDBJ databases">
        <title>Genome sequence of Lacticaseibacillus sp. KACC 23028.</title>
        <authorList>
            <person name="Kim S."/>
            <person name="Heo J."/>
            <person name="Kwon S.-W."/>
        </authorList>
    </citation>
    <scope>NUCLEOTIDE SEQUENCE [LARGE SCALE GENOMIC DNA]</scope>
    <source>
        <strain evidence="4 5">KACC 23028</strain>
    </source>
</reference>
<dbReference type="Pfam" id="PF00436">
    <property type="entry name" value="SSB"/>
    <property type="match status" value="1"/>
</dbReference>
<evidence type="ECO:0000313" key="4">
    <source>
        <dbReference type="EMBL" id="WDF82210.1"/>
    </source>
</evidence>
<evidence type="ECO:0000256" key="1">
    <source>
        <dbReference type="ARBA" id="ARBA00023125"/>
    </source>
</evidence>
<dbReference type="InterPro" id="IPR000424">
    <property type="entry name" value="Primosome_PriB/ssb"/>
</dbReference>
<dbReference type="RefSeq" id="WP_274259515.1">
    <property type="nucleotide sequence ID" value="NZ_CP117884.1"/>
</dbReference>
<proteinExistence type="predicted"/>
<dbReference type="GO" id="GO:0003677">
    <property type="term" value="F:DNA binding"/>
    <property type="evidence" value="ECO:0007669"/>
    <property type="project" value="UniProtKB-KW"/>
</dbReference>
<organism evidence="4 5">
    <name type="scientific">Lacticaseibacillus pabuli</name>
    <dbReference type="NCBI Taxonomy" id="3025672"/>
    <lineage>
        <taxon>Bacteria</taxon>
        <taxon>Bacillati</taxon>
        <taxon>Bacillota</taxon>
        <taxon>Bacilli</taxon>
        <taxon>Lactobacillales</taxon>
        <taxon>Lactobacillaceae</taxon>
        <taxon>Lacticaseibacillus</taxon>
    </lineage>
</organism>
<dbReference type="PROSITE" id="PS50935">
    <property type="entry name" value="SSB"/>
    <property type="match status" value="1"/>
</dbReference>
<dbReference type="InterPro" id="IPR012340">
    <property type="entry name" value="NA-bd_OB-fold"/>
</dbReference>
<feature type="compositionally biased region" description="Low complexity" evidence="3">
    <location>
        <begin position="117"/>
        <end position="135"/>
    </location>
</feature>
<evidence type="ECO:0000256" key="2">
    <source>
        <dbReference type="PROSITE-ProRule" id="PRU00252"/>
    </source>
</evidence>
<keyword evidence="1 2" id="KW-0238">DNA-binding</keyword>
<dbReference type="Proteomes" id="UP001220377">
    <property type="component" value="Chromosome"/>
</dbReference>
<name>A0ABY7WWA1_9LACO</name>
<keyword evidence="5" id="KW-1185">Reference proteome</keyword>
<dbReference type="EMBL" id="CP117884">
    <property type="protein sequence ID" value="WDF82210.1"/>
    <property type="molecule type" value="Genomic_DNA"/>
</dbReference>
<evidence type="ECO:0000256" key="3">
    <source>
        <dbReference type="SAM" id="MobiDB-lite"/>
    </source>
</evidence>
<dbReference type="Gene3D" id="2.40.50.140">
    <property type="entry name" value="Nucleic acid-binding proteins"/>
    <property type="match status" value="1"/>
</dbReference>
<dbReference type="SUPFAM" id="SSF50249">
    <property type="entry name" value="Nucleic acid-binding proteins"/>
    <property type="match status" value="1"/>
</dbReference>
<feature type="region of interest" description="Disordered" evidence="3">
    <location>
        <begin position="113"/>
        <end position="156"/>
    </location>
</feature>
<sequence>MQMQNTISFMGTVVSQAKVSESKSRKYVQVYMQNTRHYNDGNVHTDSAPVQFSGDLAEQFLEEINSGHLSQGTVVLINGCWSSNSYQTDDGNAHTSYRIQAFDYYIMADSADEAPVPRQAQQRSAQSRQESQAQQPPMPESSFGRSPYDDPYQSRG</sequence>
<protein>
    <submittedName>
        <fullName evidence="4">Single-stranded DNA-binding protein</fullName>
    </submittedName>
</protein>
<accession>A0ABY7WWA1</accession>
<gene>
    <name evidence="4" type="ORF">PQ472_10000</name>
</gene>
<evidence type="ECO:0000313" key="5">
    <source>
        <dbReference type="Proteomes" id="UP001220377"/>
    </source>
</evidence>